<evidence type="ECO:0000313" key="3">
    <source>
        <dbReference type="Proteomes" id="UP001520878"/>
    </source>
</evidence>
<reference evidence="2 3" key="1">
    <citation type="submission" date="2021-10" db="EMBL/GenBank/DDBJ databases">
        <title>Draft genome of Aestuariibacter halophilus JC2043.</title>
        <authorList>
            <person name="Emsley S.A."/>
            <person name="Pfannmuller K.M."/>
            <person name="Ushijima B."/>
            <person name="Saw J.H."/>
            <person name="Videau P."/>
        </authorList>
    </citation>
    <scope>NUCLEOTIDE SEQUENCE [LARGE SCALE GENOMIC DNA]</scope>
    <source>
        <strain evidence="2 3">JC2043</strain>
    </source>
</reference>
<feature type="domain" description="Predicted DNA-binding protein ribbon-helix-helix" evidence="1">
    <location>
        <begin position="54"/>
        <end position="83"/>
    </location>
</feature>
<dbReference type="RefSeq" id="WP_229162624.1">
    <property type="nucleotide sequence ID" value="NZ_JAJEWP010000007.1"/>
</dbReference>
<comment type="caution">
    <text evidence="2">The sequence shown here is derived from an EMBL/GenBank/DDBJ whole genome shotgun (WGS) entry which is preliminary data.</text>
</comment>
<sequence>MTLASLKKCAPSVERAPRSVDEFIDEATLYARGLDKVVVLHETRAVQEQGPFKRATFTLSEQAIGALNDLSEKTGIAKSRLIRIWLMEQQRDQDLADYIDSAVK</sequence>
<protein>
    <submittedName>
        <fullName evidence="2">Ribbon-helix-helix domain-containing protein</fullName>
    </submittedName>
</protein>
<evidence type="ECO:0000313" key="2">
    <source>
        <dbReference type="EMBL" id="MCC2618084.1"/>
    </source>
</evidence>
<organism evidence="2 3">
    <name type="scientific">Fluctibacter halophilus</name>
    <dbReference type="NCBI Taxonomy" id="226011"/>
    <lineage>
        <taxon>Bacteria</taxon>
        <taxon>Pseudomonadati</taxon>
        <taxon>Pseudomonadota</taxon>
        <taxon>Gammaproteobacteria</taxon>
        <taxon>Alteromonadales</taxon>
        <taxon>Alteromonadaceae</taxon>
        <taxon>Fluctibacter</taxon>
    </lineage>
</organism>
<dbReference type="EMBL" id="JAJEWP010000007">
    <property type="protein sequence ID" value="MCC2618084.1"/>
    <property type="molecule type" value="Genomic_DNA"/>
</dbReference>
<name>A0ABS8GE56_9ALTE</name>
<dbReference type="Gene3D" id="1.10.1220.10">
    <property type="entry name" value="Met repressor-like"/>
    <property type="match status" value="1"/>
</dbReference>
<dbReference type="InterPro" id="IPR038733">
    <property type="entry name" value="Predicted_DNA_bind_prot_RHH"/>
</dbReference>
<evidence type="ECO:0000259" key="1">
    <source>
        <dbReference type="Pfam" id="PF12651"/>
    </source>
</evidence>
<dbReference type="Proteomes" id="UP001520878">
    <property type="component" value="Unassembled WGS sequence"/>
</dbReference>
<keyword evidence="3" id="KW-1185">Reference proteome</keyword>
<dbReference type="Pfam" id="PF12651">
    <property type="entry name" value="RHH_3"/>
    <property type="match status" value="1"/>
</dbReference>
<dbReference type="InterPro" id="IPR013321">
    <property type="entry name" value="Arc_rbn_hlx_hlx"/>
</dbReference>
<gene>
    <name evidence="2" type="ORF">LJ739_17650</name>
</gene>
<accession>A0ABS8GE56</accession>
<proteinExistence type="predicted"/>